<evidence type="ECO:0000313" key="2">
    <source>
        <dbReference type="EMBL" id="KAK7475573.1"/>
    </source>
</evidence>
<accession>A0ABD0JLI4</accession>
<dbReference type="EMBL" id="JACVVK020000402">
    <property type="protein sequence ID" value="KAK7475573.1"/>
    <property type="molecule type" value="Genomic_DNA"/>
</dbReference>
<reference evidence="2 3" key="1">
    <citation type="journal article" date="2023" name="Sci. Data">
        <title>Genome assembly of the Korean intertidal mud-creeper Batillaria attramentaria.</title>
        <authorList>
            <person name="Patra A.K."/>
            <person name="Ho P.T."/>
            <person name="Jun S."/>
            <person name="Lee S.J."/>
            <person name="Kim Y."/>
            <person name="Won Y.J."/>
        </authorList>
    </citation>
    <scope>NUCLEOTIDE SEQUENCE [LARGE SCALE GENOMIC DNA]</scope>
    <source>
        <strain evidence="2">Wonlab-2016</strain>
    </source>
</reference>
<gene>
    <name evidence="2" type="ORF">BaRGS_00033206</name>
</gene>
<evidence type="ECO:0000256" key="1">
    <source>
        <dbReference type="SAM" id="MobiDB-lite"/>
    </source>
</evidence>
<proteinExistence type="predicted"/>
<name>A0ABD0JLI4_9CAEN</name>
<protein>
    <recommendedName>
        <fullName evidence="4">Apolipoprotein L3</fullName>
    </recommendedName>
</protein>
<keyword evidence="3" id="KW-1185">Reference proteome</keyword>
<sequence length="488" mass="53097">MLRQKANIVNMSDNVGVRQAAGDLKRELLTVADDLDTHYKNLVAVAAGIASLFTFGMATPIAIAGAAVATSGGVTSGGSHLTKLIIDKLALKEADDKLETFKRKYTQTFTHHGAEKQVTCKEIVKKIRTLGSEGVGILSNAVGVVKTVAPSGASKVAGEVTKDAVQVLGKGVRVLGRTAGGPLAVINAVLLPLTIYDLVDASVQLHKIQQKGMKSKAGDFLREVAGLLQTLIEEEEKAEKVRLEEEERKRKERALQRKEEKKRRLEEEQRRKEEREKQRREKGGGLVVVGGSEKEEEETVKQKTIQRVEGYNMRASVCLLVLAVSTCYVSSTAPRDFSGNLRCSSNRNGTAQCRPPGDIILGSVSVASKMSSSSTCTLDETFGILTDGRGVWATSGCKAVFSISGLIWPHETVNIECFSEQNKPKQCRPERNVTLTSLWVEHRHSRSACREDVNYGITSDRRGVWVNHGCRALFVGFLLPGARAGTVL</sequence>
<feature type="region of interest" description="Disordered" evidence="1">
    <location>
        <begin position="239"/>
        <end position="295"/>
    </location>
</feature>
<dbReference type="Proteomes" id="UP001519460">
    <property type="component" value="Unassembled WGS sequence"/>
</dbReference>
<comment type="caution">
    <text evidence="2">The sequence shown here is derived from an EMBL/GenBank/DDBJ whole genome shotgun (WGS) entry which is preliminary data.</text>
</comment>
<organism evidence="2 3">
    <name type="scientific">Batillaria attramentaria</name>
    <dbReference type="NCBI Taxonomy" id="370345"/>
    <lineage>
        <taxon>Eukaryota</taxon>
        <taxon>Metazoa</taxon>
        <taxon>Spiralia</taxon>
        <taxon>Lophotrochozoa</taxon>
        <taxon>Mollusca</taxon>
        <taxon>Gastropoda</taxon>
        <taxon>Caenogastropoda</taxon>
        <taxon>Sorbeoconcha</taxon>
        <taxon>Cerithioidea</taxon>
        <taxon>Batillariidae</taxon>
        <taxon>Batillaria</taxon>
    </lineage>
</organism>
<evidence type="ECO:0008006" key="4">
    <source>
        <dbReference type="Google" id="ProtNLM"/>
    </source>
</evidence>
<dbReference type="AlphaFoldDB" id="A0ABD0JLI4"/>
<evidence type="ECO:0000313" key="3">
    <source>
        <dbReference type="Proteomes" id="UP001519460"/>
    </source>
</evidence>
<dbReference type="Pfam" id="PF11218">
    <property type="entry name" value="DUF3011"/>
    <property type="match status" value="1"/>
</dbReference>
<feature type="compositionally biased region" description="Basic and acidic residues" evidence="1">
    <location>
        <begin position="239"/>
        <end position="283"/>
    </location>
</feature>
<dbReference type="InterPro" id="IPR021381">
    <property type="entry name" value="DUF3011"/>
</dbReference>